<dbReference type="InterPro" id="IPR036188">
    <property type="entry name" value="FAD/NAD-bd_sf"/>
</dbReference>
<gene>
    <name evidence="1" type="ORF">HKB21_01340</name>
</gene>
<dbReference type="PANTHER" id="PTHR43747">
    <property type="entry name" value="FAD-BINDING PROTEIN"/>
    <property type="match status" value="1"/>
</dbReference>
<dbReference type="EMBL" id="JABCLD010000200">
    <property type="protein sequence ID" value="NMU24266.1"/>
    <property type="molecule type" value="Genomic_DNA"/>
</dbReference>
<evidence type="ECO:0000313" key="2">
    <source>
        <dbReference type="Proteomes" id="UP000555836"/>
    </source>
</evidence>
<organism evidence="1 2">
    <name type="scientific">Vibrio parahaemolyticus</name>
    <dbReference type="NCBI Taxonomy" id="670"/>
    <lineage>
        <taxon>Bacteria</taxon>
        <taxon>Pseudomonadati</taxon>
        <taxon>Pseudomonadota</taxon>
        <taxon>Gammaproteobacteria</taxon>
        <taxon>Vibrionales</taxon>
        <taxon>Vibrionaceae</taxon>
        <taxon>Vibrio</taxon>
    </lineage>
</organism>
<name>A0A7Y0S0Z7_VIBPH</name>
<dbReference type="PANTHER" id="PTHR43747:SF1">
    <property type="entry name" value="SLR1998 PROTEIN"/>
    <property type="match status" value="1"/>
</dbReference>
<dbReference type="AlphaFoldDB" id="A0A7Y0S0Z7"/>
<proteinExistence type="predicted"/>
<evidence type="ECO:0000313" key="1">
    <source>
        <dbReference type="EMBL" id="NMU24266.1"/>
    </source>
</evidence>
<reference evidence="1 2" key="1">
    <citation type="submission" date="2020-04" db="EMBL/GenBank/DDBJ databases">
        <title>Whole-genome sequencing of Vibrio spp. from China reveals different genetic environments of blaCTX-M-14 among diverse lineages.</title>
        <authorList>
            <person name="Zheng Z."/>
            <person name="Ye L."/>
            <person name="Chen S."/>
        </authorList>
    </citation>
    <scope>NUCLEOTIDE SEQUENCE [LARGE SCALE GENOMIC DNA]</scope>
    <source>
        <strain evidence="1 2">Vb0574</strain>
    </source>
</reference>
<comment type="caution">
    <text evidence="1">The sequence shown here is derived from an EMBL/GenBank/DDBJ whole genome shotgun (WGS) entry which is preliminary data.</text>
</comment>
<dbReference type="InterPro" id="IPR050816">
    <property type="entry name" value="Flavin-dep_Halogenase_NPB"/>
</dbReference>
<dbReference type="Gene3D" id="3.50.50.60">
    <property type="entry name" value="FAD/NAD(P)-binding domain"/>
    <property type="match status" value="1"/>
</dbReference>
<dbReference type="Proteomes" id="UP000555836">
    <property type="component" value="Unassembled WGS sequence"/>
</dbReference>
<accession>A0A7Y0S0Z7</accession>
<protein>
    <submittedName>
        <fullName evidence="1">FAD-dependent oxidoreductase</fullName>
    </submittedName>
</protein>
<dbReference type="SUPFAM" id="SSF51905">
    <property type="entry name" value="FAD/NAD(P)-binding domain"/>
    <property type="match status" value="1"/>
</dbReference>
<sequence>PGLASLLRNANYPNPAGELGGYSANVKRLATEHYALLGNAGEFLDPVFSSGVTIAMKSAEFAADCVVRQLNGEKVDWQEEYSQRLMVGVN</sequence>
<feature type="non-terminal residue" evidence="1">
    <location>
        <position position="90"/>
    </location>
</feature>
<feature type="non-terminal residue" evidence="1">
    <location>
        <position position="1"/>
    </location>
</feature>